<name>A0A9N7NEI6_STRHE</name>
<dbReference type="SUPFAM" id="SSF52047">
    <property type="entry name" value="RNI-like"/>
    <property type="match status" value="1"/>
</dbReference>
<dbReference type="Proteomes" id="UP001153555">
    <property type="component" value="Unassembled WGS sequence"/>
</dbReference>
<evidence type="ECO:0000313" key="2">
    <source>
        <dbReference type="Proteomes" id="UP001153555"/>
    </source>
</evidence>
<protein>
    <submittedName>
        <fullName evidence="1">F-box/LRR-repeat protein</fullName>
    </submittedName>
</protein>
<dbReference type="EMBL" id="CACSLK010027751">
    <property type="protein sequence ID" value="CAA0827367.1"/>
    <property type="molecule type" value="Genomic_DNA"/>
</dbReference>
<evidence type="ECO:0000313" key="1">
    <source>
        <dbReference type="EMBL" id="CAA0827367.1"/>
    </source>
</evidence>
<comment type="caution">
    <text evidence="1">The sequence shown here is derived from an EMBL/GenBank/DDBJ whole genome shotgun (WGS) entry which is preliminary data.</text>
</comment>
<dbReference type="AlphaFoldDB" id="A0A9N7NEI6"/>
<proteinExistence type="predicted"/>
<dbReference type="OrthoDB" id="907376at2759"/>
<organism evidence="1 2">
    <name type="scientific">Striga hermonthica</name>
    <name type="common">Purple witchweed</name>
    <name type="synonym">Buchnera hermonthica</name>
    <dbReference type="NCBI Taxonomy" id="68872"/>
    <lineage>
        <taxon>Eukaryota</taxon>
        <taxon>Viridiplantae</taxon>
        <taxon>Streptophyta</taxon>
        <taxon>Embryophyta</taxon>
        <taxon>Tracheophyta</taxon>
        <taxon>Spermatophyta</taxon>
        <taxon>Magnoliopsida</taxon>
        <taxon>eudicotyledons</taxon>
        <taxon>Gunneridae</taxon>
        <taxon>Pentapetalae</taxon>
        <taxon>asterids</taxon>
        <taxon>lamiids</taxon>
        <taxon>Lamiales</taxon>
        <taxon>Orobanchaceae</taxon>
        <taxon>Buchnereae</taxon>
        <taxon>Striga</taxon>
    </lineage>
</organism>
<reference evidence="1" key="1">
    <citation type="submission" date="2019-12" db="EMBL/GenBank/DDBJ databases">
        <authorList>
            <person name="Scholes J."/>
        </authorList>
    </citation>
    <scope>NUCLEOTIDE SEQUENCE</scope>
</reference>
<dbReference type="PANTHER" id="PTHR31900">
    <property type="entry name" value="F-BOX/RNI SUPERFAMILY PROTEIN-RELATED"/>
    <property type="match status" value="1"/>
</dbReference>
<sequence>MPNTISNGLLFSFPKLKVLVFHCTSFSLVNSVLLGCPVLEVLVVNCDPSCFQEERLSIRVPSLKVLWLHNMMNVIFCVLELDSPGLLHFYHYGYMPVFYPAMKMRSLSVARLNVNETGGQRQVMANGQAIVALNACSDVVRIYLSHRKMLYRVPNRIPSFPKLVDLGIIGMNHTHGWEVLLGFVARAPNLKNIYVKANFHTEGYRRFKAAVKETMSVVDIIDNPDMFQLKIERRNVQNGENCLCICGGAVVN</sequence>
<dbReference type="InterPro" id="IPR050232">
    <property type="entry name" value="FBL13/AtMIF1-like"/>
</dbReference>
<gene>
    <name evidence="1" type="ORF">SHERM_23062</name>
</gene>
<keyword evidence="2" id="KW-1185">Reference proteome</keyword>
<dbReference type="PANTHER" id="PTHR31900:SF30">
    <property type="entry name" value="SUPERFAMILY PROTEIN, PUTATIVE-RELATED"/>
    <property type="match status" value="1"/>
</dbReference>
<accession>A0A9N7NEI6</accession>